<feature type="transmembrane region" description="Helical" evidence="1">
    <location>
        <begin position="57"/>
        <end position="78"/>
    </location>
</feature>
<dbReference type="RefSeq" id="WP_006274473.1">
    <property type="nucleotide sequence ID" value="NZ_GL883079.1"/>
</dbReference>
<evidence type="ECO:0000313" key="4">
    <source>
        <dbReference type="Proteomes" id="UP000006512"/>
    </source>
</evidence>
<dbReference type="HOGENOM" id="CLU_017234_2_0_5"/>
<dbReference type="PANTHER" id="PTHR30441:SF9">
    <property type="entry name" value="ASMA FAMILY PROTEIN YHJG"/>
    <property type="match status" value="1"/>
</dbReference>
<dbReference type="PANTHER" id="PTHR30441">
    <property type="entry name" value="DUF748 DOMAIN-CONTAINING PROTEIN"/>
    <property type="match status" value="1"/>
</dbReference>
<gene>
    <name evidence="3" type="ORF">ABI_36930</name>
</gene>
<dbReference type="GO" id="GO:0090313">
    <property type="term" value="P:regulation of protein targeting to membrane"/>
    <property type="evidence" value="ECO:0007669"/>
    <property type="project" value="TreeGrafter"/>
</dbReference>
<evidence type="ECO:0000259" key="2">
    <source>
        <dbReference type="Pfam" id="PF05170"/>
    </source>
</evidence>
<dbReference type="InterPro" id="IPR007844">
    <property type="entry name" value="AsmA"/>
</dbReference>
<keyword evidence="1" id="KW-0472">Membrane</keyword>
<keyword evidence="1" id="KW-0812">Transmembrane</keyword>
<sequence>MMRSKNQPSEPQHAYRTATTRRLDQARATITAGAQRSWQWLKTLPQAVLAALKRTSWLTRIILGTIALVLLAIIVFLANPNWNWARGIVSSIASDRLNRAVSIDGNLRVHLFSFTPSATVGGLKIAEPDWAIRAGQKQSLADVQSLTVQTELMPLFIGRLVLPRLEVTKPNVFLYQDKAGQANWDFSDGKKKGEATKLPPIKNFIIREGQIAFNSVQRGITFNGTVNAQEKAGSGRQAFQLTGDGNLNGKVFELEAAGGPLLNIRTDRPYPLQLKARAGNTYLTAKGQVTRPFNLGQLVGDVEVKGNNLADLYYLTGLTLPNTPAYRMSAKVTRDERLYHINGINGRVGGSDLNGALKVELQKDGRPYLTGDLASRSLDFQDLGAVFGATAANTPQGADVSATPAGASTSRRLLPDAPLDVARFRGMDADVRYKAQSVRATPNLPMRQVSLGVDLKKGLMKLNPIDISFAQGRLQGTATIDARTDRQTNTIDLRLTNARIQDFVPDFRGRLPIEGLLSARVQATGTGNSVHKAAATADGQVAVVMPDGTVRQSLAELMGVNPTKGLFLLLSKSAKETPIRCAVANFRVQNGVLQSQQLVLDTEVVQVTGKGTINLGNERLDLVFKGKPKKFRLTHVNAPIIVGGNLAAPKFGIDAKPVLAQAGLAAVFQTVLPFVNIDYARNANCAALEGSAKAKGAIVK</sequence>
<dbReference type="Pfam" id="PF05170">
    <property type="entry name" value="AsmA"/>
    <property type="match status" value="2"/>
</dbReference>
<keyword evidence="1" id="KW-1133">Transmembrane helix</keyword>
<proteinExistence type="predicted"/>
<protein>
    <submittedName>
        <fullName evidence="3">AsmA family protein</fullName>
    </submittedName>
</protein>
<dbReference type="STRING" id="715226.ABI_36930"/>
<keyword evidence="4" id="KW-1185">Reference proteome</keyword>
<dbReference type="Proteomes" id="UP000006512">
    <property type="component" value="Unassembled WGS sequence"/>
</dbReference>
<dbReference type="GO" id="GO:0005886">
    <property type="term" value="C:plasma membrane"/>
    <property type="evidence" value="ECO:0007669"/>
    <property type="project" value="TreeGrafter"/>
</dbReference>
<dbReference type="AlphaFoldDB" id="F4QR25"/>
<feature type="domain" description="AsmA" evidence="2">
    <location>
        <begin position="216"/>
        <end position="597"/>
    </location>
</feature>
<evidence type="ECO:0000256" key="1">
    <source>
        <dbReference type="SAM" id="Phobius"/>
    </source>
</evidence>
<dbReference type="eggNOG" id="COG2982">
    <property type="taxonomic scope" value="Bacteria"/>
</dbReference>
<reference evidence="4" key="1">
    <citation type="submission" date="2011-03" db="EMBL/GenBank/DDBJ databases">
        <title>Draft genome sequence of Brevundimonas diminuta.</title>
        <authorList>
            <person name="Brown P.J.B."/>
            <person name="Buechlein A."/>
            <person name="Hemmerich C."/>
            <person name="Brun Y.V."/>
        </authorList>
    </citation>
    <scope>NUCLEOTIDE SEQUENCE [LARGE SCALE GENOMIC DNA]</scope>
    <source>
        <strain evidence="4">C19</strain>
    </source>
</reference>
<name>F4QR25_9CAUL</name>
<feature type="domain" description="AsmA" evidence="2">
    <location>
        <begin position="65"/>
        <end position="187"/>
    </location>
</feature>
<dbReference type="EMBL" id="GL883079">
    <property type="protein sequence ID" value="EGF90662.1"/>
    <property type="molecule type" value="Genomic_DNA"/>
</dbReference>
<evidence type="ECO:0000313" key="3">
    <source>
        <dbReference type="EMBL" id="EGF90662.1"/>
    </source>
</evidence>
<accession>F4QR25</accession>
<dbReference type="InterPro" id="IPR052894">
    <property type="entry name" value="AsmA-related"/>
</dbReference>
<organism evidence="3 4">
    <name type="scientific">Asticcacaulis biprosthecium C19</name>
    <dbReference type="NCBI Taxonomy" id="715226"/>
    <lineage>
        <taxon>Bacteria</taxon>
        <taxon>Pseudomonadati</taxon>
        <taxon>Pseudomonadota</taxon>
        <taxon>Alphaproteobacteria</taxon>
        <taxon>Caulobacterales</taxon>
        <taxon>Caulobacteraceae</taxon>
        <taxon>Asticcacaulis</taxon>
    </lineage>
</organism>